<dbReference type="PROSITE" id="PS50089">
    <property type="entry name" value="ZF_RING_2"/>
    <property type="match status" value="1"/>
</dbReference>
<name>A0AAD6S5S5_9AGAR</name>
<gene>
    <name evidence="5" type="ORF">C8F04DRAFT_1273341</name>
</gene>
<keyword evidence="1" id="KW-0863">Zinc-finger</keyword>
<feature type="domain" description="RING-type" evidence="4">
    <location>
        <begin position="118"/>
        <end position="154"/>
    </location>
</feature>
<dbReference type="Proteomes" id="UP001218188">
    <property type="component" value="Unassembled WGS sequence"/>
</dbReference>
<keyword evidence="3" id="KW-0732">Signal</keyword>
<accession>A0AAD6S5S5</accession>
<dbReference type="SMART" id="SM00184">
    <property type="entry name" value="RING"/>
    <property type="match status" value="1"/>
</dbReference>
<keyword evidence="1" id="KW-0479">Metal-binding</keyword>
<keyword evidence="1" id="KW-0862">Zinc</keyword>
<dbReference type="EMBL" id="JARJCM010000224">
    <property type="protein sequence ID" value="KAJ7021766.1"/>
    <property type="molecule type" value="Genomic_DNA"/>
</dbReference>
<keyword evidence="6" id="KW-1185">Reference proteome</keyword>
<organism evidence="5 6">
    <name type="scientific">Mycena alexandri</name>
    <dbReference type="NCBI Taxonomy" id="1745969"/>
    <lineage>
        <taxon>Eukaryota</taxon>
        <taxon>Fungi</taxon>
        <taxon>Dikarya</taxon>
        <taxon>Basidiomycota</taxon>
        <taxon>Agaricomycotina</taxon>
        <taxon>Agaricomycetes</taxon>
        <taxon>Agaricomycetidae</taxon>
        <taxon>Agaricales</taxon>
        <taxon>Marasmiineae</taxon>
        <taxon>Mycenaceae</taxon>
        <taxon>Mycena</taxon>
    </lineage>
</organism>
<comment type="caution">
    <text evidence="5">The sequence shown here is derived from an EMBL/GenBank/DDBJ whole genome shotgun (WGS) entry which is preliminary data.</text>
</comment>
<evidence type="ECO:0000256" key="1">
    <source>
        <dbReference type="PROSITE-ProRule" id="PRU00175"/>
    </source>
</evidence>
<evidence type="ECO:0000256" key="2">
    <source>
        <dbReference type="SAM" id="MobiDB-lite"/>
    </source>
</evidence>
<dbReference type="Gene3D" id="3.30.40.10">
    <property type="entry name" value="Zinc/RING finger domain, C3HC4 (zinc finger)"/>
    <property type="match status" value="1"/>
</dbReference>
<sequence length="213" mass="23801">MLTSSGLVAVLFRFALMSLAADSQHCAGPAKKRKVFADQTPEERELTRHLLGISGRGPPAPKPKNVTRVRLRNSRQSKHTQDHTGYREPRTTALSRADLYEEGRLPGPLEPTRASQRCSLCLAVKSHPVSYPCGHSHCYACIRLWLEQDWRCPVSACRTMISSEPYRHFAEEQALAEVFPNWVNATAVPYTWDGLTFPKVPANVLESSDDESA</sequence>
<dbReference type="GO" id="GO:0008270">
    <property type="term" value="F:zinc ion binding"/>
    <property type="evidence" value="ECO:0007669"/>
    <property type="project" value="UniProtKB-KW"/>
</dbReference>
<protein>
    <recommendedName>
        <fullName evidence="4">RING-type domain-containing protein</fullName>
    </recommendedName>
</protein>
<dbReference type="SUPFAM" id="SSF57850">
    <property type="entry name" value="RING/U-box"/>
    <property type="match status" value="1"/>
</dbReference>
<dbReference type="InterPro" id="IPR001841">
    <property type="entry name" value="Znf_RING"/>
</dbReference>
<proteinExistence type="predicted"/>
<evidence type="ECO:0000259" key="4">
    <source>
        <dbReference type="PROSITE" id="PS50089"/>
    </source>
</evidence>
<feature type="signal peptide" evidence="3">
    <location>
        <begin position="1"/>
        <end position="20"/>
    </location>
</feature>
<evidence type="ECO:0000313" key="5">
    <source>
        <dbReference type="EMBL" id="KAJ7021766.1"/>
    </source>
</evidence>
<dbReference type="InterPro" id="IPR013083">
    <property type="entry name" value="Znf_RING/FYVE/PHD"/>
</dbReference>
<feature type="compositionally biased region" description="Basic and acidic residues" evidence="2">
    <location>
        <begin position="79"/>
        <end position="90"/>
    </location>
</feature>
<dbReference type="Pfam" id="PF13923">
    <property type="entry name" value="zf-C3HC4_2"/>
    <property type="match status" value="1"/>
</dbReference>
<dbReference type="AlphaFoldDB" id="A0AAD6S5S5"/>
<evidence type="ECO:0000256" key="3">
    <source>
        <dbReference type="SAM" id="SignalP"/>
    </source>
</evidence>
<evidence type="ECO:0000313" key="6">
    <source>
        <dbReference type="Proteomes" id="UP001218188"/>
    </source>
</evidence>
<feature type="region of interest" description="Disordered" evidence="2">
    <location>
        <begin position="72"/>
        <end position="91"/>
    </location>
</feature>
<feature type="chain" id="PRO_5042296136" description="RING-type domain-containing protein" evidence="3">
    <location>
        <begin position="21"/>
        <end position="213"/>
    </location>
</feature>
<reference evidence="5" key="1">
    <citation type="submission" date="2023-03" db="EMBL/GenBank/DDBJ databases">
        <title>Massive genome expansion in bonnet fungi (Mycena s.s.) driven by repeated elements and novel gene families across ecological guilds.</title>
        <authorList>
            <consortium name="Lawrence Berkeley National Laboratory"/>
            <person name="Harder C.B."/>
            <person name="Miyauchi S."/>
            <person name="Viragh M."/>
            <person name="Kuo A."/>
            <person name="Thoen E."/>
            <person name="Andreopoulos B."/>
            <person name="Lu D."/>
            <person name="Skrede I."/>
            <person name="Drula E."/>
            <person name="Henrissat B."/>
            <person name="Morin E."/>
            <person name="Kohler A."/>
            <person name="Barry K."/>
            <person name="LaButti K."/>
            <person name="Morin E."/>
            <person name="Salamov A."/>
            <person name="Lipzen A."/>
            <person name="Mereny Z."/>
            <person name="Hegedus B."/>
            <person name="Baldrian P."/>
            <person name="Stursova M."/>
            <person name="Weitz H."/>
            <person name="Taylor A."/>
            <person name="Grigoriev I.V."/>
            <person name="Nagy L.G."/>
            <person name="Martin F."/>
            <person name="Kauserud H."/>
        </authorList>
    </citation>
    <scope>NUCLEOTIDE SEQUENCE</scope>
    <source>
        <strain evidence="5">CBHHK200</strain>
    </source>
</reference>